<keyword evidence="3" id="KW-1185">Reference proteome</keyword>
<evidence type="ECO:0000256" key="1">
    <source>
        <dbReference type="SAM" id="Phobius"/>
    </source>
</evidence>
<dbReference type="OMA" id="IHLITPF"/>
<dbReference type="SUPFAM" id="SSF142338">
    <property type="entry name" value="CofD-like"/>
    <property type="match status" value="1"/>
</dbReference>
<dbReference type="KEGG" id="ndi:NDAI_0G00830"/>
<dbReference type="Pfam" id="PF01933">
    <property type="entry name" value="CofD"/>
    <property type="match status" value="1"/>
</dbReference>
<dbReference type="PANTHER" id="PTHR31240">
    <property type="entry name" value="MATERNAL EFFECT EMBRYO ARREST 18"/>
    <property type="match status" value="1"/>
</dbReference>
<dbReference type="EMBL" id="HE580273">
    <property type="protein sequence ID" value="CCD25859.2"/>
    <property type="molecule type" value="Genomic_DNA"/>
</dbReference>
<dbReference type="PANTHER" id="PTHR31240:SF0">
    <property type="entry name" value="MATERNAL EFFECT EMBRYO ARREST 18"/>
    <property type="match status" value="1"/>
</dbReference>
<keyword evidence="1" id="KW-0472">Membrane</keyword>
<dbReference type="InterPro" id="IPR002882">
    <property type="entry name" value="CofD"/>
</dbReference>
<keyword evidence="1" id="KW-1133">Transmembrane helix</keyword>
<dbReference type="STRING" id="1071378.G0WDJ8"/>
<dbReference type="CDD" id="cd07187">
    <property type="entry name" value="YvcK_like"/>
    <property type="match status" value="1"/>
</dbReference>
<dbReference type="Gene3D" id="3.40.50.10680">
    <property type="entry name" value="CofD-like domains"/>
    <property type="match status" value="1"/>
</dbReference>
<dbReference type="GO" id="GO:0043743">
    <property type="term" value="F:LPPG:FO 2-phospho-L-lactate transferase activity"/>
    <property type="evidence" value="ECO:0007669"/>
    <property type="project" value="InterPro"/>
</dbReference>
<proteinExistence type="predicted"/>
<dbReference type="GeneID" id="11497255"/>
<feature type="transmembrane region" description="Helical" evidence="1">
    <location>
        <begin position="324"/>
        <end position="350"/>
    </location>
</feature>
<dbReference type="eggNOG" id="ENOG502QUXN">
    <property type="taxonomic scope" value="Eukaryota"/>
</dbReference>
<dbReference type="Proteomes" id="UP000000689">
    <property type="component" value="Chromosome 7"/>
</dbReference>
<gene>
    <name evidence="2" type="primary">NDAI0G00830</name>
    <name evidence="2" type="ordered locus">NDAI_0G00830</name>
</gene>
<keyword evidence="1" id="KW-0812">Transmembrane</keyword>
<evidence type="ECO:0000313" key="3">
    <source>
        <dbReference type="Proteomes" id="UP000000689"/>
    </source>
</evidence>
<dbReference type="RefSeq" id="XP_003671102.2">
    <property type="nucleotide sequence ID" value="XM_003671054.2"/>
</dbReference>
<dbReference type="InterPro" id="IPR038136">
    <property type="entry name" value="CofD-like_dom_sf"/>
</dbReference>
<dbReference type="AlphaFoldDB" id="G0WDJ8"/>
<organism evidence="2 3">
    <name type="scientific">Naumovozyma dairenensis (strain ATCC 10597 / BCRC 20456 / CBS 421 / NBRC 0211 / NRRL Y-12639)</name>
    <name type="common">Saccharomyces dairenensis</name>
    <dbReference type="NCBI Taxonomy" id="1071378"/>
    <lineage>
        <taxon>Eukaryota</taxon>
        <taxon>Fungi</taxon>
        <taxon>Dikarya</taxon>
        <taxon>Ascomycota</taxon>
        <taxon>Saccharomycotina</taxon>
        <taxon>Saccharomycetes</taxon>
        <taxon>Saccharomycetales</taxon>
        <taxon>Saccharomycetaceae</taxon>
        <taxon>Naumovozyma</taxon>
    </lineage>
</organism>
<protein>
    <submittedName>
        <fullName evidence="2">Uncharacterized protein</fullName>
    </submittedName>
</protein>
<dbReference type="HOGENOM" id="CLU_019029_3_0_1"/>
<accession>G0WDJ8</accession>
<reference evidence="2 3" key="1">
    <citation type="journal article" date="2011" name="Proc. Natl. Acad. Sci. U.S.A.">
        <title>Evolutionary erosion of yeast sex chromosomes by mating-type switching accidents.</title>
        <authorList>
            <person name="Gordon J.L."/>
            <person name="Armisen D."/>
            <person name="Proux-Wera E."/>
            <person name="Oheigeartaigh S.S."/>
            <person name="Byrne K.P."/>
            <person name="Wolfe K.H."/>
        </authorList>
    </citation>
    <scope>NUCLEOTIDE SEQUENCE [LARGE SCALE GENOMIC DNA]</scope>
    <source>
        <strain evidence="3">ATCC 10597 / BCRC 20456 / CBS 421 / NBRC 0211 / NRRL Y-12639</strain>
    </source>
</reference>
<sequence length="465" mass="52248">MNIVVLSGGTATNSLTPCFSEISVSKGFDLTYILPISDNGGSTSEILRIVGGPAIGDIRSRIVRIMNDPQLVKLLGYRLSEDEITAKKDWNNIVEGTHIIWSNVPTEVKEMCRAFFIHIQSELLKKNRSSNNFQFAKASLGNMFLTGARLFLGSLDAAIELMMRIGRCSEKVHVIPCINTNHTHHISAVLKNGTIITGQSQISHPSKIVPKKPILKTTKDQFIHLLELDDDLMNSSMASSNESRNEQGKKQINQEIVEEEEAEYANPIYILPELKHSQLHYDKVDDNEMLPAPIKKILYINPYGEEIKPKGNSRAISKIKNANMIVYSIGSLMTSLLPIIILGNLAEVILEAKQTRKVLLINNKYDRETFGLDGTHYVKMVVKSLLEAVSSYRQSKDLPIESLKNITWSHFITDIVYLKQSEIKIDEPKMLSHGIHCYSINSNLMENDSLAEILKNIITHHKNSM</sequence>
<dbReference type="OrthoDB" id="10267139at2759"/>
<evidence type="ECO:0000313" key="2">
    <source>
        <dbReference type="EMBL" id="CCD25859.2"/>
    </source>
</evidence>
<name>G0WDJ8_NAUDC</name>